<feature type="region of interest" description="Disordered" evidence="1">
    <location>
        <begin position="1"/>
        <end position="138"/>
    </location>
</feature>
<protein>
    <recommendedName>
        <fullName evidence="2">Tyrosine specific protein phosphatases domain-containing protein</fullName>
    </recommendedName>
</protein>
<dbReference type="PROSITE" id="PS00383">
    <property type="entry name" value="TYR_PHOSPHATASE_1"/>
    <property type="match status" value="1"/>
</dbReference>
<organism evidence="3">
    <name type="scientific">viral metagenome</name>
    <dbReference type="NCBI Taxonomy" id="1070528"/>
    <lineage>
        <taxon>unclassified sequences</taxon>
        <taxon>metagenomes</taxon>
        <taxon>organismal metagenomes</taxon>
    </lineage>
</organism>
<evidence type="ECO:0000256" key="1">
    <source>
        <dbReference type="SAM" id="MobiDB-lite"/>
    </source>
</evidence>
<feature type="compositionally biased region" description="Basic and acidic residues" evidence="1">
    <location>
        <begin position="7"/>
        <end position="138"/>
    </location>
</feature>
<evidence type="ECO:0000313" key="3">
    <source>
        <dbReference type="EMBL" id="QHU27048.1"/>
    </source>
</evidence>
<feature type="domain" description="Tyrosine specific protein phosphatases" evidence="2">
    <location>
        <begin position="643"/>
        <end position="697"/>
    </location>
</feature>
<dbReference type="InterPro" id="IPR000387">
    <property type="entry name" value="Tyr_Pase_dom"/>
</dbReference>
<dbReference type="EMBL" id="MN740451">
    <property type="protein sequence ID" value="QHU27048.1"/>
    <property type="molecule type" value="Genomic_DNA"/>
</dbReference>
<dbReference type="GO" id="GO:0004725">
    <property type="term" value="F:protein tyrosine phosphatase activity"/>
    <property type="evidence" value="ECO:0007669"/>
    <property type="project" value="InterPro"/>
</dbReference>
<dbReference type="Gene3D" id="3.90.190.10">
    <property type="entry name" value="Protein tyrosine phosphatase superfamily"/>
    <property type="match status" value="1"/>
</dbReference>
<reference evidence="3" key="1">
    <citation type="journal article" date="2020" name="Nature">
        <title>Giant virus diversity and host interactions through global metagenomics.</title>
        <authorList>
            <person name="Schulz F."/>
            <person name="Roux S."/>
            <person name="Paez-Espino D."/>
            <person name="Jungbluth S."/>
            <person name="Walsh D.A."/>
            <person name="Denef V.J."/>
            <person name="McMahon K.D."/>
            <person name="Konstantinidis K.T."/>
            <person name="Eloe-Fadrosh E.A."/>
            <person name="Kyrpides N.C."/>
            <person name="Woyke T."/>
        </authorList>
    </citation>
    <scope>NUCLEOTIDE SEQUENCE</scope>
    <source>
        <strain evidence="3">GVMAG-M-3300027763-16</strain>
    </source>
</reference>
<sequence>MPRKTKVPKELSKAVVEKKAVPKEKVEKKKAVPNEKVEKKKAVPKEKVEKKKAVPKEKVEKKKAVPKEKVEKKKAVPKAKVEKTKAVHKEKVEKKKAVPKAKVEKTKAVHKEKVEKKKAVHKEKVEKKKAVPKAKVEKTKAVHKAKVEKKKVSKGGKEMILEDFKYSVEAVATKAETAAKTAEEAQAEMVKTKLIDILKKEPKKSKEEPKKSKEDIYDELIKRLKELKTSGEQSKEELKTSGEQSKEELKTTEEQSKEIEILEKDIQIYDELIKALELKKSSLTQDKEINDRLEEIKISDKEINDATTPEILELYSKEKSGKKIIDATTPNVSKEETLSFNNINEENRGIKEGDEKYYYSDTTILQYEKVLQDNINAFLQAKKTGGKKNIKHVRKAKYGKKYKGGMSEKLNKIAIMVKQRLKETVFGITLELDTEINSRIDQECIKYRVELEKKSKEIIKGLTDKGQQAIVEQFFRYVLNEEEDNGKNSVVKAFHAKRKLDYATEDQIKEYRRKIYDSSNTLNSIQYVDSYIFNKLYRPNINCHVYGMQLPHQFDRVKLLGTMYKLHKSGIYSIVDLQDCNSGINGGHPMITKGVGCNLFDRNCEIDMWALAIATADVSPPPNNAKYYGIEYADMSAGTLRTWNAISTIKNIKGENNKLVVHCLAGAGRTGSVILYLLMRDSQPEESNNIKEDISKLYFGCNSIPTFIETKLLPYFTVVDDDVLSDNRYFIKHMIAELFELGEKKDDIDRIILFRKRLNFIIVFLARHFEIKEFVTYHHTDFGKKPGDFSHSLKKISKITLDPDTYDKENILLTVQFCQAYTVKISDWEHYNIDKILSDSNDPRYSEVMNWIE</sequence>
<proteinExistence type="predicted"/>
<dbReference type="SUPFAM" id="SSF52799">
    <property type="entry name" value="(Phosphotyrosine protein) phosphatases II"/>
    <property type="match status" value="1"/>
</dbReference>
<name>A0A6C0LBI9_9ZZZZ</name>
<dbReference type="Pfam" id="PF00102">
    <property type="entry name" value="Y_phosphatase"/>
    <property type="match status" value="1"/>
</dbReference>
<dbReference type="InterPro" id="IPR000242">
    <property type="entry name" value="PTP_cat"/>
</dbReference>
<dbReference type="InterPro" id="IPR016130">
    <property type="entry name" value="Tyr_Pase_AS"/>
</dbReference>
<dbReference type="PROSITE" id="PS50056">
    <property type="entry name" value="TYR_PHOSPHATASE_2"/>
    <property type="match status" value="1"/>
</dbReference>
<feature type="region of interest" description="Disordered" evidence="1">
    <location>
        <begin position="228"/>
        <end position="256"/>
    </location>
</feature>
<dbReference type="AlphaFoldDB" id="A0A6C0LBI9"/>
<dbReference type="InterPro" id="IPR029021">
    <property type="entry name" value="Prot-tyrosine_phosphatase-like"/>
</dbReference>
<accession>A0A6C0LBI9</accession>
<evidence type="ECO:0000259" key="2">
    <source>
        <dbReference type="PROSITE" id="PS50056"/>
    </source>
</evidence>